<evidence type="ECO:0000256" key="1">
    <source>
        <dbReference type="ARBA" id="ARBA00022485"/>
    </source>
</evidence>
<feature type="binding site" evidence="8">
    <location>
        <position position="42"/>
    </location>
    <ligand>
        <name>[4Fe-4S] cluster</name>
        <dbReference type="ChEBI" id="CHEBI:49883"/>
        <note>4Fe-4S-S-AdoMet</note>
    </ligand>
</feature>
<keyword evidence="3 8" id="KW-0479">Metal-binding</keyword>
<dbReference type="InterPro" id="IPR058240">
    <property type="entry name" value="rSAM_sf"/>
</dbReference>
<comment type="cofactor">
    <cofactor evidence="8">
        <name>[4Fe-4S] cluster</name>
        <dbReference type="ChEBI" id="CHEBI:49883"/>
    </cofactor>
    <text evidence="8">Binds 1 [4Fe-4S] cluster. The cluster is coordinated with 3 cysteines and an exchangeable S-adenosyl-L-methionine.</text>
</comment>
<feature type="binding site" evidence="8">
    <location>
        <begin position="41"/>
        <end position="43"/>
    </location>
    <ligand>
        <name>S-adenosyl-L-methionine</name>
        <dbReference type="ChEBI" id="CHEBI:59789"/>
    </ligand>
</feature>
<keyword evidence="6 8" id="KW-0411">Iron-sulfur</keyword>
<evidence type="ECO:0000256" key="4">
    <source>
        <dbReference type="ARBA" id="ARBA00022842"/>
    </source>
</evidence>
<feature type="binding site" evidence="8">
    <location>
        <position position="76"/>
    </location>
    <ligand>
        <name>substrate</name>
    </ligand>
</feature>
<dbReference type="GO" id="GO:1904047">
    <property type="term" value="F:S-adenosyl-L-methionine binding"/>
    <property type="evidence" value="ECO:0007669"/>
    <property type="project" value="UniProtKB-UniRule"/>
</dbReference>
<comment type="caution">
    <text evidence="8">Lacks conserved residue(s) required for the propagation of feature annotation.</text>
</comment>
<gene>
    <name evidence="8" type="primary">queE</name>
    <name evidence="10" type="ORF">F4162_05020</name>
</gene>
<feature type="binding site" evidence="8">
    <location>
        <position position="78"/>
    </location>
    <ligand>
        <name>S-adenosyl-L-methionine</name>
        <dbReference type="ChEBI" id="CHEBI:59789"/>
    </ligand>
</feature>
<dbReference type="PANTHER" id="PTHR42836:SF1">
    <property type="entry name" value="7-CARBOXY-7-DEAZAGUANINE SYNTHASE"/>
    <property type="match status" value="1"/>
</dbReference>
<dbReference type="PIRSF" id="PIRSF000370">
    <property type="entry name" value="QueE"/>
    <property type="match status" value="1"/>
</dbReference>
<keyword evidence="2 8" id="KW-0949">S-adenosyl-L-methionine</keyword>
<name>A0A6B1F844_9SYNE</name>
<evidence type="ECO:0000313" key="10">
    <source>
        <dbReference type="EMBL" id="MYG38347.1"/>
    </source>
</evidence>
<feature type="binding site" evidence="8">
    <location>
        <begin position="119"/>
        <end position="121"/>
    </location>
    <ligand>
        <name>S-adenosyl-L-methionine</name>
        <dbReference type="ChEBI" id="CHEBI:59789"/>
    </ligand>
</feature>
<keyword evidence="1 8" id="KW-0004">4Fe-4S</keyword>
<keyword evidence="7 8" id="KW-0456">Lyase</keyword>
<evidence type="ECO:0000259" key="9">
    <source>
        <dbReference type="PROSITE" id="PS51918"/>
    </source>
</evidence>
<dbReference type="InterPro" id="IPR024924">
    <property type="entry name" value="7-CO-7-deazaguanine_synth-like"/>
</dbReference>
<feature type="domain" description="Radical SAM core" evidence="9">
    <location>
        <begin position="22"/>
        <end position="208"/>
    </location>
</feature>
<accession>A0A6B1F844</accession>
<keyword evidence="8" id="KW-0671">Queuosine biosynthesis</keyword>
<dbReference type="GO" id="GO:0008616">
    <property type="term" value="P:tRNA queuosine(34) biosynthetic process"/>
    <property type="evidence" value="ECO:0007669"/>
    <property type="project" value="UniProtKB-UniRule"/>
</dbReference>
<comment type="similarity">
    <text evidence="8">Belongs to the radical SAM superfamily. 7-carboxy-7-deazaguanine synthase family.</text>
</comment>
<feature type="binding site" evidence="8">
    <location>
        <position position="44"/>
    </location>
    <ligand>
        <name>Mg(2+)</name>
        <dbReference type="ChEBI" id="CHEBI:18420"/>
    </ligand>
</feature>
<dbReference type="SUPFAM" id="SSF102114">
    <property type="entry name" value="Radical SAM enzymes"/>
    <property type="match status" value="1"/>
</dbReference>
<keyword evidence="4 8" id="KW-0460">Magnesium</keyword>
<protein>
    <recommendedName>
        <fullName evidence="8">7-carboxy-7-deazaguanine synthase</fullName>
        <shortName evidence="8">CDG synthase</shortName>
        <ecNumber evidence="8">4.3.99.3</ecNumber>
    </recommendedName>
    <alternativeName>
        <fullName evidence="8">Queuosine biosynthesis protein QueE</fullName>
    </alternativeName>
</protein>
<dbReference type="PANTHER" id="PTHR42836">
    <property type="entry name" value="7-CARBOXY-7-DEAZAGUANINE SYNTHASE"/>
    <property type="match status" value="1"/>
</dbReference>
<comment type="catalytic activity">
    <reaction evidence="8">
        <text>6-carboxy-5,6,7,8-tetrahydropterin + H(+) = 7-carboxy-7-carbaguanine + NH4(+)</text>
        <dbReference type="Rhea" id="RHEA:27974"/>
        <dbReference type="ChEBI" id="CHEBI:15378"/>
        <dbReference type="ChEBI" id="CHEBI:28938"/>
        <dbReference type="ChEBI" id="CHEBI:61032"/>
        <dbReference type="ChEBI" id="CHEBI:61036"/>
        <dbReference type="EC" id="4.3.99.3"/>
    </reaction>
</comment>
<feature type="binding site" evidence="8">
    <location>
        <position position="31"/>
    </location>
    <ligand>
        <name>substrate</name>
    </ligand>
</feature>
<comment type="pathway">
    <text evidence="8">Purine metabolism; 7-cyano-7-deazaguanine biosynthesis.</text>
</comment>
<dbReference type="HAMAP" id="MF_00917">
    <property type="entry name" value="QueE"/>
    <property type="match status" value="1"/>
</dbReference>
<dbReference type="InterPro" id="IPR007197">
    <property type="entry name" value="rSAM"/>
</dbReference>
<dbReference type="Pfam" id="PF13353">
    <property type="entry name" value="Fer4_12"/>
    <property type="match status" value="1"/>
</dbReference>
<feature type="binding site" evidence="8">
    <location>
        <position position="35"/>
    </location>
    <ligand>
        <name>[4Fe-4S] cluster</name>
        <dbReference type="ChEBI" id="CHEBI:49883"/>
        <note>4Fe-4S-S-AdoMet</note>
    </ligand>
</feature>
<dbReference type="EMBL" id="VYDO01000163">
    <property type="protein sequence ID" value="MYG38347.1"/>
    <property type="molecule type" value="Genomic_DNA"/>
</dbReference>
<organism evidence="10">
    <name type="scientific">Synechococcus sp. SB0676_bin_10</name>
    <dbReference type="NCBI Taxonomy" id="2604869"/>
    <lineage>
        <taxon>Bacteria</taxon>
        <taxon>Bacillati</taxon>
        <taxon>Cyanobacteriota</taxon>
        <taxon>Cyanophyceae</taxon>
        <taxon>Synechococcales</taxon>
        <taxon>Synechococcaceae</taxon>
        <taxon>Synechococcus</taxon>
    </lineage>
</organism>
<feature type="binding site" evidence="8">
    <location>
        <position position="39"/>
    </location>
    <ligand>
        <name>[4Fe-4S] cluster</name>
        <dbReference type="ChEBI" id="CHEBI:49883"/>
        <note>4Fe-4S-S-AdoMet</note>
    </ligand>
</feature>
<evidence type="ECO:0000256" key="3">
    <source>
        <dbReference type="ARBA" id="ARBA00022723"/>
    </source>
</evidence>
<comment type="function">
    <text evidence="8">Catalyzes the complex heterocyclic radical-mediated conversion of 6-carboxy-5,6,7,8-tetrahydropterin (CPH4) to 7-carboxy-7-deazaguanine (CDG), a step common to the biosynthetic pathways of all 7-deazapurine-containing compounds.</text>
</comment>
<evidence type="ECO:0000256" key="8">
    <source>
        <dbReference type="HAMAP-Rule" id="MF_00917"/>
    </source>
</evidence>
<comment type="cofactor">
    <cofactor evidence="8">
        <name>Mg(2+)</name>
        <dbReference type="ChEBI" id="CHEBI:18420"/>
    </cofactor>
</comment>
<proteinExistence type="inferred from homology"/>
<dbReference type="AlphaFoldDB" id="A0A6B1F844"/>
<dbReference type="SFLD" id="SFLDS00029">
    <property type="entry name" value="Radical_SAM"/>
    <property type="match status" value="1"/>
</dbReference>
<dbReference type="Gene3D" id="3.20.20.70">
    <property type="entry name" value="Aldolase class I"/>
    <property type="match status" value="1"/>
</dbReference>
<feature type="binding site" evidence="8">
    <location>
        <begin position="16"/>
        <end position="18"/>
    </location>
    <ligand>
        <name>substrate</name>
    </ligand>
</feature>
<dbReference type="UniPathway" id="UPA00391"/>
<evidence type="ECO:0000256" key="5">
    <source>
        <dbReference type="ARBA" id="ARBA00023004"/>
    </source>
</evidence>
<evidence type="ECO:0000256" key="7">
    <source>
        <dbReference type="ARBA" id="ARBA00023239"/>
    </source>
</evidence>
<sequence>MSNGGLLRVVEQFHSIQGEGVHMGRSAVFLRLAGCSVGCPWCDTKASWPAHGHPLVPVERLVETVRQAKPALVVITGGEPLQQDLTSLCQALVPLAVPRHLETSGVAPLSGAFEWITLSPKRHRPPQPALLACCHELKVVIHEPADLDFAMAMAAACQATGRSNRPGPQLCVQPGADSTTGARLAIHHVKHHPQWRLSLQTHKWLGVR</sequence>
<dbReference type="GO" id="GO:0016840">
    <property type="term" value="F:carbon-nitrogen lyase activity"/>
    <property type="evidence" value="ECO:0007669"/>
    <property type="project" value="UniProtKB-UniRule"/>
</dbReference>
<dbReference type="GO" id="GO:0051539">
    <property type="term" value="F:4 iron, 4 sulfur cluster binding"/>
    <property type="evidence" value="ECO:0007669"/>
    <property type="project" value="UniProtKB-UniRule"/>
</dbReference>
<dbReference type="EC" id="4.3.99.3" evidence="8"/>
<comment type="subunit">
    <text evidence="8">Homodimer.</text>
</comment>
<dbReference type="PROSITE" id="PS51918">
    <property type="entry name" value="RADICAL_SAM"/>
    <property type="match status" value="1"/>
</dbReference>
<reference evidence="10" key="1">
    <citation type="submission" date="2019-09" db="EMBL/GenBank/DDBJ databases">
        <title>Characterisation of the sponge microbiome using genome-centric metagenomics.</title>
        <authorList>
            <person name="Engelberts J.P."/>
            <person name="Robbins S.J."/>
            <person name="De Goeij J.M."/>
            <person name="Aranda M."/>
            <person name="Bell S.C."/>
            <person name="Webster N.S."/>
        </authorList>
    </citation>
    <scope>NUCLEOTIDE SEQUENCE</scope>
    <source>
        <strain evidence="10">SB0676_bin_10</strain>
    </source>
</reference>
<comment type="cofactor">
    <cofactor evidence="8">
        <name>S-adenosyl-L-methionine</name>
        <dbReference type="ChEBI" id="CHEBI:59789"/>
    </cofactor>
    <text evidence="8">Binds 1 S-adenosyl-L-methionine per subunit.</text>
</comment>
<dbReference type="GO" id="GO:0000287">
    <property type="term" value="F:magnesium ion binding"/>
    <property type="evidence" value="ECO:0007669"/>
    <property type="project" value="UniProtKB-UniRule"/>
</dbReference>
<keyword evidence="5 8" id="KW-0408">Iron</keyword>
<evidence type="ECO:0000256" key="2">
    <source>
        <dbReference type="ARBA" id="ARBA00022691"/>
    </source>
</evidence>
<dbReference type="InterPro" id="IPR013785">
    <property type="entry name" value="Aldolase_TIM"/>
</dbReference>
<comment type="caution">
    <text evidence="10">The sequence shown here is derived from an EMBL/GenBank/DDBJ whole genome shotgun (WGS) entry which is preliminary data.</text>
</comment>
<evidence type="ECO:0000256" key="6">
    <source>
        <dbReference type="ARBA" id="ARBA00023014"/>
    </source>
</evidence>